<evidence type="ECO:0000313" key="6">
    <source>
        <dbReference type="EMBL" id="RHW33318.1"/>
    </source>
</evidence>
<accession>A0A417YJS2</accession>
<proteinExistence type="inferred from homology"/>
<dbReference type="GO" id="GO:0009424">
    <property type="term" value="C:bacterial-type flagellum hook"/>
    <property type="evidence" value="ECO:0007669"/>
    <property type="project" value="InterPro"/>
</dbReference>
<evidence type="ECO:0000256" key="1">
    <source>
        <dbReference type="ARBA" id="ARBA00003944"/>
    </source>
</evidence>
<evidence type="ECO:0000256" key="4">
    <source>
        <dbReference type="SAM" id="MobiDB-lite"/>
    </source>
</evidence>
<evidence type="ECO:0000256" key="2">
    <source>
        <dbReference type="ARBA" id="ARBA00009149"/>
    </source>
</evidence>
<keyword evidence="6" id="KW-0282">Flagellum</keyword>
<dbReference type="InterPro" id="IPR052563">
    <property type="entry name" value="FliK"/>
</dbReference>
<comment type="similarity">
    <text evidence="2">Belongs to the FliK family.</text>
</comment>
<feature type="compositionally biased region" description="Basic and acidic residues" evidence="4">
    <location>
        <begin position="375"/>
        <end position="386"/>
    </location>
</feature>
<keyword evidence="6" id="KW-0966">Cell projection</keyword>
<dbReference type="Pfam" id="PF02120">
    <property type="entry name" value="Flg_hook"/>
    <property type="match status" value="1"/>
</dbReference>
<feature type="domain" description="Flagellar hook-length control protein-like C-terminal" evidence="5">
    <location>
        <begin position="284"/>
        <end position="355"/>
    </location>
</feature>
<keyword evidence="3" id="KW-1005">Bacterial flagellum biogenesis</keyword>
<name>A0A417YJS2_9BACI</name>
<dbReference type="InterPro" id="IPR001635">
    <property type="entry name" value="Flag_hook_Flik"/>
</dbReference>
<dbReference type="PANTHER" id="PTHR37533:SF2">
    <property type="entry name" value="FLAGELLAR HOOK-LENGTH CONTROL PROTEIN"/>
    <property type="match status" value="1"/>
</dbReference>
<organism evidence="6 7">
    <name type="scientific">Neobacillus notoginsengisoli</name>
    <dbReference type="NCBI Taxonomy" id="1578198"/>
    <lineage>
        <taxon>Bacteria</taxon>
        <taxon>Bacillati</taxon>
        <taxon>Bacillota</taxon>
        <taxon>Bacilli</taxon>
        <taxon>Bacillales</taxon>
        <taxon>Bacillaceae</taxon>
        <taxon>Neobacillus</taxon>
    </lineage>
</organism>
<dbReference type="InterPro" id="IPR021136">
    <property type="entry name" value="Flagellar_hook_control-like_C"/>
</dbReference>
<dbReference type="AlphaFoldDB" id="A0A417YJS2"/>
<dbReference type="PRINTS" id="PR01007">
    <property type="entry name" value="FLGHOOKFLIK"/>
</dbReference>
<dbReference type="Gene3D" id="3.30.750.140">
    <property type="match status" value="1"/>
</dbReference>
<feature type="region of interest" description="Disordered" evidence="4">
    <location>
        <begin position="1"/>
        <end position="24"/>
    </location>
</feature>
<dbReference type="RefSeq" id="WP_118923984.1">
    <property type="nucleotide sequence ID" value="NZ_QWEG01000017.1"/>
</dbReference>
<feature type="region of interest" description="Disordered" evidence="4">
    <location>
        <begin position="357"/>
        <end position="408"/>
    </location>
</feature>
<comment type="caution">
    <text evidence="6">The sequence shown here is derived from an EMBL/GenBank/DDBJ whole genome shotgun (WGS) entry which is preliminary data.</text>
</comment>
<evidence type="ECO:0000259" key="5">
    <source>
        <dbReference type="Pfam" id="PF02120"/>
    </source>
</evidence>
<sequence>MIQLSMLEHVHKGAPGKTQDIEKSNNSSFESIMQLLNVQEDGEEKEQDQDQLTSSFDMLQQPLAINHLQPEIVTTEGKGVFNQKIPENGLLTILQKGAPPNTELDKLPDLDFLREINSSQVKPKNINQDEILALRNKLNALLVENGQKTEGQNSFTAEVRRNEMIMEVNIAKKGLSNAEVPTQSIAGSAVEVELAGKSENQFTGRIQSDELAVEQKPMKVEAELGEVNPKIGEQVMHHDKGTTIRADHFERDIKHFIQTTIHSQAAAGHKAASKPVINVQNLVNGTEAVIKLSPEHLGNVEVKLHIHEGHVKAEFLASTTHGKELLETQLNTLRAALESQGLQVGKIEISQQQNSSFLGGFSQKGDTPGRQSQQESRKRGEDRLIKSDGQQPKYMSGDEWVSQINTTA</sequence>
<dbReference type="Proteomes" id="UP000284416">
    <property type="component" value="Unassembled WGS sequence"/>
</dbReference>
<dbReference type="GO" id="GO:0044780">
    <property type="term" value="P:bacterial-type flagellum assembly"/>
    <property type="evidence" value="ECO:0007669"/>
    <property type="project" value="InterPro"/>
</dbReference>
<keyword evidence="6" id="KW-0969">Cilium</keyword>
<protein>
    <submittedName>
        <fullName evidence="6">Flagellar hook-length control protein FliK</fullName>
    </submittedName>
</protein>
<dbReference type="InterPro" id="IPR038610">
    <property type="entry name" value="FliK-like_C_sf"/>
</dbReference>
<reference evidence="6 7" key="1">
    <citation type="journal article" date="2017" name="Int. J. Syst. Evol. Microbiol.">
        <title>Bacillus notoginsengisoli sp. nov., a novel bacterium isolated from the rhizosphere of Panax notoginseng.</title>
        <authorList>
            <person name="Zhang M.Y."/>
            <person name="Cheng J."/>
            <person name="Cai Y."/>
            <person name="Zhang T.Y."/>
            <person name="Wu Y.Y."/>
            <person name="Manikprabhu D."/>
            <person name="Li W.J."/>
            <person name="Zhang Y.X."/>
        </authorList>
    </citation>
    <scope>NUCLEOTIDE SEQUENCE [LARGE SCALE GENOMIC DNA]</scope>
    <source>
        <strain evidence="6 7">JCM 30743</strain>
    </source>
</reference>
<dbReference type="PANTHER" id="PTHR37533">
    <property type="entry name" value="FLAGELLAR HOOK-LENGTH CONTROL PROTEIN"/>
    <property type="match status" value="1"/>
</dbReference>
<dbReference type="OrthoDB" id="2380967at2"/>
<comment type="function">
    <text evidence="1">Controls the length of the flagellar hook.</text>
</comment>
<gene>
    <name evidence="6" type="ORF">D1B31_20605</name>
</gene>
<dbReference type="CDD" id="cd17470">
    <property type="entry name" value="T3SS_Flik_C"/>
    <property type="match status" value="1"/>
</dbReference>
<evidence type="ECO:0000256" key="3">
    <source>
        <dbReference type="ARBA" id="ARBA00022795"/>
    </source>
</evidence>
<keyword evidence="7" id="KW-1185">Reference proteome</keyword>
<dbReference type="EMBL" id="QWEG01000017">
    <property type="protein sequence ID" value="RHW33318.1"/>
    <property type="molecule type" value="Genomic_DNA"/>
</dbReference>
<evidence type="ECO:0000313" key="7">
    <source>
        <dbReference type="Proteomes" id="UP000284416"/>
    </source>
</evidence>